<name>A0A167EHL1_9ASCO</name>
<dbReference type="PROSITE" id="PS50158">
    <property type="entry name" value="ZF_CCHC"/>
    <property type="match status" value="1"/>
</dbReference>
<organism evidence="4 5">
    <name type="scientific">Sugiyamaella lignohabitans</name>
    <dbReference type="NCBI Taxonomy" id="796027"/>
    <lineage>
        <taxon>Eukaryota</taxon>
        <taxon>Fungi</taxon>
        <taxon>Dikarya</taxon>
        <taxon>Ascomycota</taxon>
        <taxon>Saccharomycotina</taxon>
        <taxon>Dipodascomycetes</taxon>
        <taxon>Dipodascales</taxon>
        <taxon>Trichomonascaceae</taxon>
        <taxon>Sugiyamaella</taxon>
    </lineage>
</organism>
<protein>
    <submittedName>
        <fullName evidence="4">Air1p</fullName>
    </submittedName>
</protein>
<feature type="compositionally biased region" description="Basic and acidic residues" evidence="2">
    <location>
        <begin position="141"/>
        <end position="150"/>
    </location>
</feature>
<dbReference type="RefSeq" id="XP_018736569.1">
    <property type="nucleotide sequence ID" value="XM_018882164.1"/>
</dbReference>
<evidence type="ECO:0000256" key="1">
    <source>
        <dbReference type="PROSITE-ProRule" id="PRU00047"/>
    </source>
</evidence>
<keyword evidence="1" id="KW-0863">Zinc-finger</keyword>
<gene>
    <name evidence="4" type="primary">AIR1</name>
    <name evidence="4" type="ORF">AWJ20_5049</name>
</gene>
<dbReference type="Pfam" id="PF00098">
    <property type="entry name" value="zf-CCHC"/>
    <property type="match status" value="1"/>
</dbReference>
<keyword evidence="1" id="KW-0479">Metal-binding</keyword>
<sequence length="234" mass="26541">MGHLRSACTEKSKYIFCSRCSSKSHTEETCPSIWRSYKVIRSGDSQYPASISCYNCAGAGHYGDDCPLPRPVLLRYREATAFCVESLAPKFQKKYHEELRNFKPDFKQAESYRPPSMTTSGSQNLNRKASSRSIRSNASSRNDHYSRDYRSTISSGRGSRDYDRDYNGDRGYGNNGSYGSSYSRGHEYSQSHNHFGNSSRSQRSFSPPRSSQRSFGSRIQKAASSARNAFKRNR</sequence>
<feature type="compositionally biased region" description="Low complexity" evidence="2">
    <location>
        <begin position="126"/>
        <end position="140"/>
    </location>
</feature>
<dbReference type="OrthoDB" id="7608935at2759"/>
<dbReference type="InterPro" id="IPR001878">
    <property type="entry name" value="Znf_CCHC"/>
</dbReference>
<feature type="domain" description="CCHC-type" evidence="3">
    <location>
        <begin position="53"/>
        <end position="67"/>
    </location>
</feature>
<dbReference type="GO" id="GO:0003676">
    <property type="term" value="F:nucleic acid binding"/>
    <property type="evidence" value="ECO:0007669"/>
    <property type="project" value="InterPro"/>
</dbReference>
<evidence type="ECO:0000313" key="4">
    <source>
        <dbReference type="EMBL" id="ANB14092.1"/>
    </source>
</evidence>
<dbReference type="InterPro" id="IPR036875">
    <property type="entry name" value="Znf_CCHC_sf"/>
</dbReference>
<dbReference type="SMART" id="SM00343">
    <property type="entry name" value="ZnF_C2HC"/>
    <property type="match status" value="2"/>
</dbReference>
<keyword evidence="5" id="KW-1185">Reference proteome</keyword>
<feature type="compositionally biased region" description="Low complexity" evidence="2">
    <location>
        <begin position="198"/>
        <end position="218"/>
    </location>
</feature>
<evidence type="ECO:0000256" key="2">
    <source>
        <dbReference type="SAM" id="MobiDB-lite"/>
    </source>
</evidence>
<evidence type="ECO:0000259" key="3">
    <source>
        <dbReference type="PROSITE" id="PS50158"/>
    </source>
</evidence>
<dbReference type="KEGG" id="slb:AWJ20_5049"/>
<evidence type="ECO:0000313" key="5">
    <source>
        <dbReference type="Proteomes" id="UP000189580"/>
    </source>
</evidence>
<feature type="compositionally biased region" description="Polar residues" evidence="2">
    <location>
        <begin position="116"/>
        <end position="125"/>
    </location>
</feature>
<dbReference type="GeneID" id="30037248"/>
<dbReference type="Proteomes" id="UP000189580">
    <property type="component" value="Chromosome d"/>
</dbReference>
<feature type="compositionally biased region" description="Basic and acidic residues" evidence="2">
    <location>
        <begin position="158"/>
        <end position="168"/>
    </location>
</feature>
<reference evidence="4 5" key="1">
    <citation type="submission" date="2016-02" db="EMBL/GenBank/DDBJ databases">
        <title>Complete genome sequence and transcriptome regulation of the pentose utilising yeast Sugiyamaella lignohabitans.</title>
        <authorList>
            <person name="Bellasio M."/>
            <person name="Peymann A."/>
            <person name="Valli M."/>
            <person name="Sipitzky M."/>
            <person name="Graf A."/>
            <person name="Sauer M."/>
            <person name="Marx H."/>
            <person name="Mattanovich D."/>
        </authorList>
    </citation>
    <scope>NUCLEOTIDE SEQUENCE [LARGE SCALE GENOMIC DNA]</scope>
    <source>
        <strain evidence="4 5">CBS 10342</strain>
    </source>
</reference>
<keyword evidence="1" id="KW-0862">Zinc</keyword>
<dbReference type="AlphaFoldDB" id="A0A167EHL1"/>
<accession>A0A167EHL1</accession>
<dbReference type="EMBL" id="CP014502">
    <property type="protein sequence ID" value="ANB14092.1"/>
    <property type="molecule type" value="Genomic_DNA"/>
</dbReference>
<dbReference type="Gene3D" id="4.10.60.10">
    <property type="entry name" value="Zinc finger, CCHC-type"/>
    <property type="match status" value="1"/>
</dbReference>
<dbReference type="GO" id="GO:0008270">
    <property type="term" value="F:zinc ion binding"/>
    <property type="evidence" value="ECO:0007669"/>
    <property type="project" value="UniProtKB-KW"/>
</dbReference>
<feature type="region of interest" description="Disordered" evidence="2">
    <location>
        <begin position="106"/>
        <end position="234"/>
    </location>
</feature>
<dbReference type="SUPFAM" id="SSF57756">
    <property type="entry name" value="Retrovirus zinc finger-like domains"/>
    <property type="match status" value="1"/>
</dbReference>
<proteinExistence type="predicted"/>